<dbReference type="AlphaFoldDB" id="A0A239HG26"/>
<sequence>MRRSAMLLFFPLLLGGCATSDHGWTGSGAEPFNQAMADCKGRTAALGGKPERRFAIDTCMAGKGWTPPDR</sequence>
<feature type="chain" id="PRO_5012241116" description="Lipoprotein" evidence="1">
    <location>
        <begin position="21"/>
        <end position="70"/>
    </location>
</feature>
<evidence type="ECO:0008006" key="4">
    <source>
        <dbReference type="Google" id="ProtNLM"/>
    </source>
</evidence>
<organism evidence="2 3">
    <name type="scientific">Sphingopyxis indica</name>
    <dbReference type="NCBI Taxonomy" id="436663"/>
    <lineage>
        <taxon>Bacteria</taxon>
        <taxon>Pseudomonadati</taxon>
        <taxon>Pseudomonadota</taxon>
        <taxon>Alphaproteobacteria</taxon>
        <taxon>Sphingomonadales</taxon>
        <taxon>Sphingomonadaceae</taxon>
        <taxon>Sphingopyxis</taxon>
    </lineage>
</organism>
<keyword evidence="1" id="KW-0732">Signal</keyword>
<evidence type="ECO:0000313" key="3">
    <source>
        <dbReference type="Proteomes" id="UP000198339"/>
    </source>
</evidence>
<dbReference type="Proteomes" id="UP000198339">
    <property type="component" value="Unassembled WGS sequence"/>
</dbReference>
<feature type="signal peptide" evidence="1">
    <location>
        <begin position="1"/>
        <end position="20"/>
    </location>
</feature>
<dbReference type="PROSITE" id="PS51257">
    <property type="entry name" value="PROKAR_LIPOPROTEIN"/>
    <property type="match status" value="1"/>
</dbReference>
<accession>A0A239HG26</accession>
<dbReference type="RefSeq" id="WP_089215688.1">
    <property type="nucleotide sequence ID" value="NZ_FZPA01000005.1"/>
</dbReference>
<keyword evidence="3" id="KW-1185">Reference proteome</keyword>
<name>A0A239HG26_9SPHN</name>
<reference evidence="2 3" key="1">
    <citation type="submission" date="2017-06" db="EMBL/GenBank/DDBJ databases">
        <authorList>
            <person name="Kim H.J."/>
            <person name="Triplett B.A."/>
        </authorList>
    </citation>
    <scope>NUCLEOTIDE SEQUENCE [LARGE SCALE GENOMIC DNA]</scope>
    <source>
        <strain evidence="2 3">DS15</strain>
    </source>
</reference>
<dbReference type="EMBL" id="FZPA01000005">
    <property type="protein sequence ID" value="SNS80359.1"/>
    <property type="molecule type" value="Genomic_DNA"/>
</dbReference>
<protein>
    <recommendedName>
        <fullName evidence="4">Lipoprotein</fullName>
    </recommendedName>
</protein>
<evidence type="ECO:0000256" key="1">
    <source>
        <dbReference type="SAM" id="SignalP"/>
    </source>
</evidence>
<proteinExistence type="predicted"/>
<evidence type="ECO:0000313" key="2">
    <source>
        <dbReference type="EMBL" id="SNS80359.1"/>
    </source>
</evidence>
<gene>
    <name evidence="2" type="ORF">SAMN06295955_105145</name>
</gene>